<dbReference type="InterPro" id="IPR012296">
    <property type="entry name" value="Nuclease_put_TT1808"/>
</dbReference>
<keyword evidence="3" id="KW-1185">Reference proteome</keyword>
<dbReference type="PANTHER" id="PTHR35400:SF1">
    <property type="entry name" value="SLR1083 PROTEIN"/>
    <property type="match status" value="1"/>
</dbReference>
<keyword evidence="2" id="KW-0255">Endonuclease</keyword>
<dbReference type="RefSeq" id="WP_265266279.1">
    <property type="nucleotide sequence ID" value="NZ_JAIHOM010000130.1"/>
</dbReference>
<name>A0ABT3LA76_9CYAN</name>
<feature type="domain" description="Putative restriction endonuclease" evidence="1">
    <location>
        <begin position="10"/>
        <end position="178"/>
    </location>
</feature>
<sequence>MQLLTKKFTVEQYQKMGEMGIFSPEERVELIKGEIIAMSPIGLQHAVVTNRLTNFFPRQLGDRIIMTVQNPIRLNNSSEPQPDLSLLKPRTDFYAQKFPTPEDVLLLIEVADSSLTYDQEIKMPLYAENGIPEFWLINLNRQVLTVYREPDGKTYQHQQNIGENQGIAPLAFPDLTIDFRIIFG</sequence>
<dbReference type="InterPro" id="IPR011335">
    <property type="entry name" value="Restrct_endonuc-II-like"/>
</dbReference>
<dbReference type="Proteomes" id="UP001526426">
    <property type="component" value="Unassembled WGS sequence"/>
</dbReference>
<dbReference type="EMBL" id="JAIHOM010000130">
    <property type="protein sequence ID" value="MCW6038372.1"/>
    <property type="molecule type" value="Genomic_DNA"/>
</dbReference>
<reference evidence="2 3" key="1">
    <citation type="submission" date="2021-08" db="EMBL/GenBank/DDBJ databases">
        <title>Draft genome sequence of Spirulina subsalsa with high tolerance to salinity and hype-accumulation of phycocyanin.</title>
        <authorList>
            <person name="Pei H."/>
            <person name="Jiang L."/>
        </authorList>
    </citation>
    <scope>NUCLEOTIDE SEQUENCE [LARGE SCALE GENOMIC DNA]</scope>
    <source>
        <strain evidence="2 3">FACHB-351</strain>
    </source>
</reference>
<accession>A0ABT3LA76</accession>
<dbReference type="CDD" id="cd06260">
    <property type="entry name" value="DUF820-like"/>
    <property type="match status" value="1"/>
</dbReference>
<gene>
    <name evidence="2" type="ORF">K4A83_19140</name>
</gene>
<comment type="caution">
    <text evidence="2">The sequence shown here is derived from an EMBL/GenBank/DDBJ whole genome shotgun (WGS) entry which is preliminary data.</text>
</comment>
<dbReference type="PANTHER" id="PTHR35400">
    <property type="entry name" value="SLR1083 PROTEIN"/>
    <property type="match status" value="1"/>
</dbReference>
<protein>
    <submittedName>
        <fullName evidence="2">Uma2 family endonuclease</fullName>
    </submittedName>
</protein>
<organism evidence="2 3">
    <name type="scientific">Spirulina subsalsa FACHB-351</name>
    <dbReference type="NCBI Taxonomy" id="234711"/>
    <lineage>
        <taxon>Bacteria</taxon>
        <taxon>Bacillati</taxon>
        <taxon>Cyanobacteriota</taxon>
        <taxon>Cyanophyceae</taxon>
        <taxon>Spirulinales</taxon>
        <taxon>Spirulinaceae</taxon>
        <taxon>Spirulina</taxon>
    </lineage>
</organism>
<proteinExistence type="predicted"/>
<evidence type="ECO:0000313" key="2">
    <source>
        <dbReference type="EMBL" id="MCW6038372.1"/>
    </source>
</evidence>
<evidence type="ECO:0000259" key="1">
    <source>
        <dbReference type="Pfam" id="PF05685"/>
    </source>
</evidence>
<keyword evidence="2" id="KW-0378">Hydrolase</keyword>
<keyword evidence="2" id="KW-0540">Nuclease</keyword>
<dbReference type="SUPFAM" id="SSF52980">
    <property type="entry name" value="Restriction endonuclease-like"/>
    <property type="match status" value="1"/>
</dbReference>
<dbReference type="InterPro" id="IPR008538">
    <property type="entry name" value="Uma2"/>
</dbReference>
<dbReference type="Pfam" id="PF05685">
    <property type="entry name" value="Uma2"/>
    <property type="match status" value="1"/>
</dbReference>
<dbReference type="Gene3D" id="3.90.1570.10">
    <property type="entry name" value="tt1808, chain A"/>
    <property type="match status" value="1"/>
</dbReference>
<dbReference type="GO" id="GO:0004519">
    <property type="term" value="F:endonuclease activity"/>
    <property type="evidence" value="ECO:0007669"/>
    <property type="project" value="UniProtKB-KW"/>
</dbReference>
<evidence type="ECO:0000313" key="3">
    <source>
        <dbReference type="Proteomes" id="UP001526426"/>
    </source>
</evidence>